<feature type="chain" id="PRO_5029553858" evidence="1">
    <location>
        <begin position="22"/>
        <end position="442"/>
    </location>
</feature>
<sequence>MFFHVLRGWLAALLVLVPAIAAGVTPGALCPDCSPEEARALDRLLRGQGLVVAQNNEYVALDTGVALHRECLTVFGPKLPQLVHEALARGVRCMGGYGTASARSLVREVAHVLGKQSAPQPVFLCRELYSDHMKGVGLRSEDPARSPYIILSPVLKGEPDEYVLSVIFHEFLHLGGDGHQHGAHREVAGPCQHCCFEAMPLAHAARPYACRVCTTDYPDKFAPEYLGDLAEWALRTPGSEFIFRVNMLDGVKRAGGDVRFMAQLLEHFRDHPFGFEMARMAAERYAWPEDAERQVRAIARKQHGHVTKLFIPVARAVAEAAMTRFEAGADPAGATGTLEAVSGLLAESRLPDREKVDRLDLPYFYKYYYEFALLRGVMAEEVHGLWLARHNACAKQEAAKQEAAGQDVASRETACSEAAHRERVFACQKVGLDYDARTGRCR</sequence>
<gene>
    <name evidence="2" type="ORF">DSM19430T_12770</name>
</gene>
<evidence type="ECO:0000313" key="2">
    <source>
        <dbReference type="EMBL" id="GFM36593.1"/>
    </source>
</evidence>
<dbReference type="AlphaFoldDB" id="A0A7J0BSA1"/>
<dbReference type="Proteomes" id="UP000503820">
    <property type="component" value="Unassembled WGS sequence"/>
</dbReference>
<dbReference type="RefSeq" id="WP_174409267.1">
    <property type="nucleotide sequence ID" value="NZ_BLVP01000007.1"/>
</dbReference>
<comment type="caution">
    <text evidence="2">The sequence shown here is derived from an EMBL/GenBank/DDBJ whole genome shotgun (WGS) entry which is preliminary data.</text>
</comment>
<reference evidence="2 3" key="1">
    <citation type="submission" date="2020-05" db="EMBL/GenBank/DDBJ databases">
        <title>Draft genome sequence of Desulfovibrio psychrotolerans JS1T.</title>
        <authorList>
            <person name="Ueno A."/>
            <person name="Tamazawa S."/>
            <person name="Tamamura S."/>
            <person name="Murakami T."/>
            <person name="Kiyama T."/>
            <person name="Inomata H."/>
            <person name="Amano Y."/>
            <person name="Miyakawa K."/>
            <person name="Tamaki H."/>
            <person name="Naganuma T."/>
            <person name="Kaneko K."/>
        </authorList>
    </citation>
    <scope>NUCLEOTIDE SEQUENCE [LARGE SCALE GENOMIC DNA]</scope>
    <source>
        <strain evidence="2 3">JS1</strain>
    </source>
</reference>
<accession>A0A7J0BSA1</accession>
<name>A0A7J0BSA1_9BACT</name>
<proteinExistence type="predicted"/>
<organism evidence="2 3">
    <name type="scientific">Desulfovibrio psychrotolerans</name>
    <dbReference type="NCBI Taxonomy" id="415242"/>
    <lineage>
        <taxon>Bacteria</taxon>
        <taxon>Pseudomonadati</taxon>
        <taxon>Thermodesulfobacteriota</taxon>
        <taxon>Desulfovibrionia</taxon>
        <taxon>Desulfovibrionales</taxon>
        <taxon>Desulfovibrionaceae</taxon>
        <taxon>Desulfovibrio</taxon>
    </lineage>
</organism>
<evidence type="ECO:0000313" key="3">
    <source>
        <dbReference type="Proteomes" id="UP000503820"/>
    </source>
</evidence>
<keyword evidence="3" id="KW-1185">Reference proteome</keyword>
<feature type="signal peptide" evidence="1">
    <location>
        <begin position="1"/>
        <end position="21"/>
    </location>
</feature>
<dbReference type="EMBL" id="BLVP01000007">
    <property type="protein sequence ID" value="GFM36593.1"/>
    <property type="molecule type" value="Genomic_DNA"/>
</dbReference>
<keyword evidence="1" id="KW-0732">Signal</keyword>
<evidence type="ECO:0000256" key="1">
    <source>
        <dbReference type="SAM" id="SignalP"/>
    </source>
</evidence>
<protein>
    <submittedName>
        <fullName evidence="2">Uncharacterized protein</fullName>
    </submittedName>
</protein>